<dbReference type="GO" id="GO:0030145">
    <property type="term" value="F:manganese ion binding"/>
    <property type="evidence" value="ECO:0007669"/>
    <property type="project" value="UniProtKB-UniRule"/>
</dbReference>
<dbReference type="Proteomes" id="UP000619545">
    <property type="component" value="Unassembled WGS sequence"/>
</dbReference>
<dbReference type="PANTHER" id="PTHR34185:SF1">
    <property type="entry name" value="DIADENYLATE CYCLASE"/>
    <property type="match status" value="1"/>
</dbReference>
<comment type="cofactor">
    <cofactor evidence="6">
        <name>Mn(2+)</name>
        <dbReference type="ChEBI" id="CHEBI:29035"/>
    </cofactor>
</comment>
<comment type="function">
    <text evidence="6">Diadenylate cyclase that catalyzes the condensation of 2 ATP molecules into cyclic di-AMP (c-di-AMP). c-di-AMP is a second messenger for intracellular signal transduction involved in the control of important regulatory processes such as osmoregulation.</text>
</comment>
<evidence type="ECO:0000256" key="3">
    <source>
        <dbReference type="ARBA" id="ARBA00022695"/>
    </source>
</evidence>
<dbReference type="PANTHER" id="PTHR34185">
    <property type="entry name" value="DIADENYLATE CYCLASE"/>
    <property type="match status" value="1"/>
</dbReference>
<dbReference type="RefSeq" id="WP_011019875.1">
    <property type="nucleotide sequence ID" value="NZ_DUJS01000004.1"/>
</dbReference>
<dbReference type="Pfam" id="PF02457">
    <property type="entry name" value="DAC"/>
    <property type="match status" value="1"/>
</dbReference>
<proteinExistence type="inferred from homology"/>
<dbReference type="HAMAP" id="MF_00840">
    <property type="entry name" value="DacZ"/>
    <property type="match status" value="1"/>
</dbReference>
<comment type="catalytic activity">
    <reaction evidence="1 6">
        <text>2 ATP = 3',3'-c-di-AMP + 2 diphosphate</text>
        <dbReference type="Rhea" id="RHEA:35655"/>
        <dbReference type="ChEBI" id="CHEBI:30616"/>
        <dbReference type="ChEBI" id="CHEBI:33019"/>
        <dbReference type="ChEBI" id="CHEBI:71500"/>
        <dbReference type="EC" id="2.7.7.85"/>
    </reaction>
</comment>
<evidence type="ECO:0000256" key="2">
    <source>
        <dbReference type="ARBA" id="ARBA00022679"/>
    </source>
</evidence>
<keyword evidence="6" id="KW-0464">Manganese</keyword>
<dbReference type="AlphaFoldDB" id="A0A832SVK0"/>
<keyword evidence="2 6" id="KW-0808">Transferase</keyword>
<dbReference type="InterPro" id="IPR003390">
    <property type="entry name" value="DNA_integrity_scan_DisA_N"/>
</dbReference>
<reference evidence="8" key="1">
    <citation type="journal article" date="2020" name="bioRxiv">
        <title>A rank-normalized archaeal taxonomy based on genome phylogeny resolves widespread incomplete and uneven classifications.</title>
        <authorList>
            <person name="Rinke C."/>
            <person name="Chuvochina M."/>
            <person name="Mussig A.J."/>
            <person name="Chaumeil P.-A."/>
            <person name="Waite D.W."/>
            <person name="Whitman W.B."/>
            <person name="Parks D.H."/>
            <person name="Hugenholtz P."/>
        </authorList>
    </citation>
    <scope>NUCLEOTIDE SEQUENCE</scope>
    <source>
        <strain evidence="8">UBA8853</strain>
    </source>
</reference>
<dbReference type="InterPro" id="IPR036888">
    <property type="entry name" value="DNA_integrity_DisA_N_sf"/>
</dbReference>
<keyword evidence="3 6" id="KW-0548">Nucleotidyltransferase</keyword>
<protein>
    <recommendedName>
        <fullName evidence="6">Diadenylate cyclase</fullName>
        <shortName evidence="6">DAC</shortName>
        <ecNumber evidence="6">2.7.7.85</ecNumber>
    </recommendedName>
    <alternativeName>
        <fullName evidence="6">Cyclic-di-AMP synthase</fullName>
        <shortName evidence="6">c-di-AMP synthase</shortName>
    </alternativeName>
</protein>
<dbReference type="InterPro" id="IPR014499">
    <property type="entry name" value="DAC_DacZ"/>
</dbReference>
<evidence type="ECO:0000256" key="6">
    <source>
        <dbReference type="HAMAP-Rule" id="MF_00840"/>
    </source>
</evidence>
<evidence type="ECO:0000313" key="9">
    <source>
        <dbReference type="Proteomes" id="UP000619545"/>
    </source>
</evidence>
<dbReference type="GeneID" id="1478102"/>
<dbReference type="EC" id="2.7.7.85" evidence="6"/>
<evidence type="ECO:0000256" key="4">
    <source>
        <dbReference type="ARBA" id="ARBA00022741"/>
    </source>
</evidence>
<keyword evidence="4 6" id="KW-0547">Nucleotide-binding</keyword>
<dbReference type="PIRSF" id="PIRSF019073">
    <property type="entry name" value="UCP019073"/>
    <property type="match status" value="1"/>
</dbReference>
<feature type="domain" description="DAC" evidence="7">
    <location>
        <begin position="79"/>
        <end position="229"/>
    </location>
</feature>
<dbReference type="GO" id="GO:0004016">
    <property type="term" value="F:adenylate cyclase activity"/>
    <property type="evidence" value="ECO:0007669"/>
    <property type="project" value="UniProtKB-UniRule"/>
</dbReference>
<dbReference type="GO" id="GO:0106408">
    <property type="term" value="F:diadenylate cyclase activity"/>
    <property type="evidence" value="ECO:0007669"/>
    <property type="project" value="UniProtKB-EC"/>
</dbReference>
<comment type="similarity">
    <text evidence="6">Belongs to the adenylate cyclase family. DacZ subfamily.</text>
</comment>
<dbReference type="GO" id="GO:0005524">
    <property type="term" value="F:ATP binding"/>
    <property type="evidence" value="ECO:0007669"/>
    <property type="project" value="UniProtKB-UniRule"/>
</dbReference>
<organism evidence="8 9">
    <name type="scientific">Methanopyrus kandleri</name>
    <dbReference type="NCBI Taxonomy" id="2320"/>
    <lineage>
        <taxon>Archaea</taxon>
        <taxon>Methanobacteriati</taxon>
        <taxon>Methanobacteriota</taxon>
        <taxon>Methanomada group</taxon>
        <taxon>Methanopyri</taxon>
        <taxon>Methanopyrales</taxon>
        <taxon>Methanopyraceae</taxon>
        <taxon>Methanopyrus</taxon>
    </lineage>
</organism>
<evidence type="ECO:0000313" key="8">
    <source>
        <dbReference type="EMBL" id="HII70977.1"/>
    </source>
</evidence>
<dbReference type="Gene3D" id="3.40.1700.10">
    <property type="entry name" value="DNA integrity scanning protein, DisA, N-terminal domain"/>
    <property type="match status" value="1"/>
</dbReference>
<sequence length="239" mass="25665">MNFVETFRRALRCLQPSAVVVDFDPPAESLRSTPVIKLPSGILHSVGPVEACASLGLKEGEPVLIASYSRCSLEFRPIRPEEARLAALDHYRVVSRILETMVELAVEGVEGDRVGTLCVISEGADRMYRTTVPVRVEDVNVMTGSGKRVLKALAKLDGAIVVDPEGNIEAAGAIFDVDSGSVEPGFGARHTTALHVSKELNCPVIVLSESGRIRLYHGGKEVLKISVSDLVAIRGFCDG</sequence>
<accession>A0A832SVK0</accession>
<comment type="caution">
    <text evidence="8">The sequence shown here is derived from an EMBL/GenBank/DDBJ whole genome shotgun (WGS) entry which is preliminary data.</text>
</comment>
<dbReference type="SUPFAM" id="SSF143597">
    <property type="entry name" value="YojJ-like"/>
    <property type="match status" value="1"/>
</dbReference>
<dbReference type="PROSITE" id="PS51794">
    <property type="entry name" value="DAC"/>
    <property type="match status" value="1"/>
</dbReference>
<gene>
    <name evidence="6" type="primary">dacZ</name>
    <name evidence="8" type="ORF">HA336_07090</name>
</gene>
<evidence type="ECO:0000256" key="5">
    <source>
        <dbReference type="ARBA" id="ARBA00022840"/>
    </source>
</evidence>
<evidence type="ECO:0000259" key="7">
    <source>
        <dbReference type="PROSITE" id="PS51794"/>
    </source>
</evidence>
<name>A0A832SVK0_9EURY</name>
<keyword evidence="5 6" id="KW-0067">ATP-binding</keyword>
<dbReference type="EMBL" id="DUJS01000004">
    <property type="protein sequence ID" value="HII70977.1"/>
    <property type="molecule type" value="Genomic_DNA"/>
</dbReference>
<dbReference type="InterPro" id="IPR050338">
    <property type="entry name" value="DisA"/>
</dbReference>
<evidence type="ECO:0000256" key="1">
    <source>
        <dbReference type="ARBA" id="ARBA00000877"/>
    </source>
</evidence>